<sequence length="227" mass="25027">MNSTIIEMQGVSLRYDRRVVLNDIDFSVRRGDFMAITGPNGGGKTSLLRMMLKLLPPTAGSVVYRDTDGHEVTRLPIGYLPQKNMVDSRFPITVREVIASGLLGVNTDKASRMRRVDDTIALMGLCERADAAIGELSGGQLQRTLLGRAMISAPELLVLDEPLSYIDKRFEHQLYDIIGQLAGDTTIVLVSHEMSAIAGMANRHIIVDHSIHECSAHHHYVASECDE</sequence>
<evidence type="ECO:0000256" key="3">
    <source>
        <dbReference type="ARBA" id="ARBA00022741"/>
    </source>
</evidence>
<gene>
    <name evidence="6" type="ORF">A4V02_10615</name>
    <name evidence="7" type="ORF">E5333_12265</name>
</gene>
<comment type="similarity">
    <text evidence="1">Belongs to the ABC transporter superfamily.</text>
</comment>
<dbReference type="Pfam" id="PF00005">
    <property type="entry name" value="ABC_tran"/>
    <property type="match status" value="1"/>
</dbReference>
<dbReference type="InterPro" id="IPR003439">
    <property type="entry name" value="ABC_transporter-like_ATP-bd"/>
</dbReference>
<keyword evidence="2" id="KW-0813">Transport</keyword>
<reference evidence="7 9" key="3">
    <citation type="submission" date="2019-04" db="EMBL/GenBank/DDBJ databases">
        <title>Microbes associate with the intestines of laboratory mice.</title>
        <authorList>
            <person name="Navarre W."/>
            <person name="Wong E."/>
            <person name="Huang K."/>
            <person name="Tropini C."/>
            <person name="Ng K."/>
            <person name="Yu B."/>
        </authorList>
    </citation>
    <scope>NUCLEOTIDE SEQUENCE [LARGE SCALE GENOMIC DNA]</scope>
    <source>
        <strain evidence="7 9">NM06_A21</strain>
    </source>
</reference>
<dbReference type="SUPFAM" id="SSF52540">
    <property type="entry name" value="P-loop containing nucleoside triphosphate hydrolases"/>
    <property type="match status" value="1"/>
</dbReference>
<evidence type="ECO:0000313" key="6">
    <source>
        <dbReference type="EMBL" id="ANU64111.1"/>
    </source>
</evidence>
<dbReference type="InterPro" id="IPR027417">
    <property type="entry name" value="P-loop_NTPase"/>
</dbReference>
<evidence type="ECO:0000256" key="4">
    <source>
        <dbReference type="ARBA" id="ARBA00022840"/>
    </source>
</evidence>
<proteinExistence type="inferred from homology"/>
<organism evidence="6 8">
    <name type="scientific">Muribaculum intestinale</name>
    <dbReference type="NCBI Taxonomy" id="1796646"/>
    <lineage>
        <taxon>Bacteria</taxon>
        <taxon>Pseudomonadati</taxon>
        <taxon>Bacteroidota</taxon>
        <taxon>Bacteroidia</taxon>
        <taxon>Bacteroidales</taxon>
        <taxon>Muribaculaceae</taxon>
        <taxon>Muribaculum</taxon>
    </lineage>
</organism>
<dbReference type="Gene3D" id="3.40.50.300">
    <property type="entry name" value="P-loop containing nucleotide triphosphate hydrolases"/>
    <property type="match status" value="1"/>
</dbReference>
<dbReference type="GO" id="GO:0016887">
    <property type="term" value="F:ATP hydrolysis activity"/>
    <property type="evidence" value="ECO:0007669"/>
    <property type="project" value="InterPro"/>
</dbReference>
<dbReference type="OrthoDB" id="9806726at2"/>
<dbReference type="EMBL" id="CP015402">
    <property type="protein sequence ID" value="ANU64111.1"/>
    <property type="molecule type" value="Genomic_DNA"/>
</dbReference>
<dbReference type="Proteomes" id="UP000306630">
    <property type="component" value="Unassembled WGS sequence"/>
</dbReference>
<evidence type="ECO:0000256" key="2">
    <source>
        <dbReference type="ARBA" id="ARBA00022448"/>
    </source>
</evidence>
<accession>A0A1B1SBD3</accession>
<evidence type="ECO:0000256" key="1">
    <source>
        <dbReference type="ARBA" id="ARBA00005417"/>
    </source>
</evidence>
<dbReference type="RefSeq" id="WP_068961399.1">
    <property type="nucleotide sequence ID" value="NZ_CAJTAP010000001.1"/>
</dbReference>
<keyword evidence="8" id="KW-1185">Reference proteome</keyword>
<reference evidence="6" key="2">
    <citation type="submission" date="2017-04" db="EMBL/GenBank/DDBJ databases">
        <title>Complete Genome Sequences of Twelve Strains of a Stable Defined Moderately Diverse Mouse Microbiota 2 (sDMDMm2).</title>
        <authorList>
            <person name="Uchimura Y."/>
            <person name="Wyss M."/>
            <person name="Brugiroux S."/>
            <person name="Limenitakis J.P."/>
            <person name="Stecher B."/>
            <person name="McCoy K.D."/>
            <person name="Macpherson A.J."/>
        </authorList>
    </citation>
    <scope>NUCLEOTIDE SEQUENCE</scope>
    <source>
        <strain evidence="6">YL27</strain>
    </source>
</reference>
<dbReference type="PANTHER" id="PTHR42734">
    <property type="entry name" value="METAL TRANSPORT SYSTEM ATP-BINDING PROTEIN TM_0124-RELATED"/>
    <property type="match status" value="1"/>
</dbReference>
<name>A0A1B1SBD3_9BACT</name>
<dbReference type="EMBL" id="SRYD01000056">
    <property type="protein sequence ID" value="TGY70824.1"/>
    <property type="molecule type" value="Genomic_DNA"/>
</dbReference>
<evidence type="ECO:0000259" key="5">
    <source>
        <dbReference type="PROSITE" id="PS50893"/>
    </source>
</evidence>
<evidence type="ECO:0000313" key="9">
    <source>
        <dbReference type="Proteomes" id="UP000306630"/>
    </source>
</evidence>
<dbReference type="AlphaFoldDB" id="A0A1B1SBD3"/>
<dbReference type="GO" id="GO:0005524">
    <property type="term" value="F:ATP binding"/>
    <property type="evidence" value="ECO:0007669"/>
    <property type="project" value="UniProtKB-KW"/>
</dbReference>
<dbReference type="GeneID" id="65537322"/>
<keyword evidence="4 7" id="KW-0067">ATP-binding</keyword>
<dbReference type="PROSITE" id="PS50893">
    <property type="entry name" value="ABC_TRANSPORTER_2"/>
    <property type="match status" value="1"/>
</dbReference>
<dbReference type="STRING" id="1796646.A4V02_10615"/>
<evidence type="ECO:0000313" key="8">
    <source>
        <dbReference type="Proteomes" id="UP000186351"/>
    </source>
</evidence>
<evidence type="ECO:0000313" key="7">
    <source>
        <dbReference type="EMBL" id="TGY70824.1"/>
    </source>
</evidence>
<dbReference type="KEGG" id="pary:A4V02_10615"/>
<reference evidence="8" key="1">
    <citation type="submission" date="2016-04" db="EMBL/GenBank/DDBJ databases">
        <title>Complete Genome Sequences of Twelve Strains of a Stable Defined Moderately Diverse Mouse Microbiota 2 (sDMDMm2).</title>
        <authorList>
            <person name="Uchimura Y."/>
            <person name="Wyss M."/>
            <person name="Brugiroux S."/>
            <person name="Limenitakis J.P."/>
            <person name="Stecher B."/>
            <person name="McCoy K.D."/>
            <person name="Macpherson A.J."/>
        </authorList>
    </citation>
    <scope>NUCLEOTIDE SEQUENCE [LARGE SCALE GENOMIC DNA]</scope>
    <source>
        <strain evidence="8">YL27</strain>
    </source>
</reference>
<accession>A0A1Z2XH92</accession>
<feature type="domain" description="ABC transporter" evidence="5">
    <location>
        <begin position="6"/>
        <end position="225"/>
    </location>
</feature>
<dbReference type="SMART" id="SM00382">
    <property type="entry name" value="AAA"/>
    <property type="match status" value="1"/>
</dbReference>
<keyword evidence="3" id="KW-0547">Nucleotide-binding</keyword>
<dbReference type="PANTHER" id="PTHR42734:SF17">
    <property type="entry name" value="METAL TRANSPORT SYSTEM ATP-BINDING PROTEIN TM_0124-RELATED"/>
    <property type="match status" value="1"/>
</dbReference>
<protein>
    <submittedName>
        <fullName evidence="7">Metal ABC transporter ATP-binding protein</fullName>
    </submittedName>
</protein>
<dbReference type="InterPro" id="IPR003593">
    <property type="entry name" value="AAA+_ATPase"/>
</dbReference>
<dbReference type="InterPro" id="IPR050153">
    <property type="entry name" value="Metal_Ion_Import_ABC"/>
</dbReference>
<dbReference type="Proteomes" id="UP000186351">
    <property type="component" value="Chromosome"/>
</dbReference>